<dbReference type="PROSITE" id="PS50011">
    <property type="entry name" value="PROTEIN_KINASE_DOM"/>
    <property type="match status" value="1"/>
</dbReference>
<dbReference type="GO" id="GO:0004672">
    <property type="term" value="F:protein kinase activity"/>
    <property type="evidence" value="ECO:0000318"/>
    <property type="project" value="GO_Central"/>
</dbReference>
<evidence type="ECO:0000313" key="3">
    <source>
        <dbReference type="EMBL" id="ERN15956.1"/>
    </source>
</evidence>
<name>U5CRV2_AMBTC</name>
<dbReference type="KEGG" id="atr:18444254"/>
<gene>
    <name evidence="3" type="ORF">AMTR_s00175p00037000</name>
</gene>
<keyword evidence="4" id="KW-1185">Reference proteome</keyword>
<dbReference type="CDD" id="cd05121">
    <property type="entry name" value="ABC1_ADCK3-like"/>
    <property type="match status" value="1"/>
</dbReference>
<dbReference type="InterPro" id="IPR000719">
    <property type="entry name" value="Prot_kinase_dom"/>
</dbReference>
<dbReference type="PANTHER" id="PTHR10566">
    <property type="entry name" value="CHAPERONE-ACTIVITY OF BC1 COMPLEX CABC1 -RELATED"/>
    <property type="match status" value="1"/>
</dbReference>
<dbReference type="OrthoDB" id="427480at2759"/>
<dbReference type="eggNOG" id="KOG1235">
    <property type="taxonomic scope" value="Eukaryota"/>
</dbReference>
<dbReference type="HOGENOM" id="CLU_006533_3_1_1"/>
<protein>
    <recommendedName>
        <fullName evidence="2">Protein kinase domain-containing protein</fullName>
    </recommendedName>
</protein>
<dbReference type="STRING" id="13333.U5CRV2"/>
<dbReference type="PANTHER" id="PTHR10566:SF123">
    <property type="entry name" value="PROTEIN KINASE SUPERFAMILY PROTEIN"/>
    <property type="match status" value="1"/>
</dbReference>
<dbReference type="AlphaFoldDB" id="U5CRV2"/>
<evidence type="ECO:0000256" key="1">
    <source>
        <dbReference type="ARBA" id="ARBA00009670"/>
    </source>
</evidence>
<organism evidence="3 4">
    <name type="scientific">Amborella trichopoda</name>
    <dbReference type="NCBI Taxonomy" id="13333"/>
    <lineage>
        <taxon>Eukaryota</taxon>
        <taxon>Viridiplantae</taxon>
        <taxon>Streptophyta</taxon>
        <taxon>Embryophyta</taxon>
        <taxon>Tracheophyta</taxon>
        <taxon>Spermatophyta</taxon>
        <taxon>Magnoliopsida</taxon>
        <taxon>Amborellales</taxon>
        <taxon>Amborellaceae</taxon>
        <taxon>Amborella</taxon>
    </lineage>
</organism>
<dbReference type="Pfam" id="PF03109">
    <property type="entry name" value="ABC1"/>
    <property type="match status" value="1"/>
</dbReference>
<sequence>MLQIIKNDAQCLKKGLDLVASKLPLPNPNPNPNLLNHVEDAIWLRNFEDPSLKAPLPPLLWPQPWYSGLTGLELLLADLKALGEYADYLRHASRIWHIPLPETYDPELVADYFSCRLHVLIFRVIEVFFSFASAAIKMRTSAIFKSRGSRMEPNDGRNQSQYYMGTLLKEAMLNLGPTFVKVGQSLSTRPDIIGSEICKVLSELHEQIPPFSRIMAMKIIEEELGSPVDSVFNFISEEAVAAASFGQVYRACTLDGSTVAVKVQRPRLNHVVLRDVYLLRLGLGLLRKVAKRKSDLCLYADEIGKGLLGELDYTLEAANATEFREVHARFPFMAVPKVFTNLSGKRVITMEWLAGEKPNELLLLSQGLNYQSVGNLEQQQLEARKCLFDLVNKGVEASLVQLLETGLLHADPHPGNLRYTRAGQIGFLDFGLLCQMEKRHQLAMLASIVHIVNGDWSEFVRDLFQMDIIRPGTNVQVVTMELEDSLGEVVWKDGLPDIKFSRVLGTILSIAFEYQFRMPPYYTLVLRSIASLEGLAVAVDPTFKTFQAAYPYVVQKLLTDNSVSMRRILHSVVFNARKELQWKKLALFVKIGATKYRKSNGLITTTDGDTSINLAVIGQSNIFQVANLILKLLPSKDGMVLRRLLMTADTGSLVRALVSKEAAPFRHQFGMVLADVIYEWAFAACQPHMVSQNLQMDESLRVQLPIYQACLRDRRLKLIFKKGLNNLRRDPFLMIRFGWVASMVVCSAFAQACHRLLVSWSMRYAAPVTFAQRQFAVGT</sequence>
<dbReference type="GO" id="GO:0005524">
    <property type="term" value="F:ATP binding"/>
    <property type="evidence" value="ECO:0007669"/>
    <property type="project" value="InterPro"/>
</dbReference>
<dbReference type="InterPro" id="IPR050154">
    <property type="entry name" value="UbiB_kinase"/>
</dbReference>
<evidence type="ECO:0000259" key="2">
    <source>
        <dbReference type="PROSITE" id="PS50011"/>
    </source>
</evidence>
<evidence type="ECO:0000313" key="4">
    <source>
        <dbReference type="Proteomes" id="UP000017836"/>
    </source>
</evidence>
<comment type="similarity">
    <text evidence="1">Belongs to the protein kinase superfamily. ADCK protein kinase family.</text>
</comment>
<feature type="domain" description="Protein kinase" evidence="2">
    <location>
        <begin position="234"/>
        <end position="681"/>
    </location>
</feature>
<dbReference type="OMA" id="LRFCWTS"/>
<dbReference type="SUPFAM" id="SSF56112">
    <property type="entry name" value="Protein kinase-like (PK-like)"/>
    <property type="match status" value="1"/>
</dbReference>
<dbReference type="Gramene" id="ERN15956">
    <property type="protein sequence ID" value="ERN15956"/>
    <property type="gene ID" value="AMTR_s00175p00037000"/>
</dbReference>
<dbReference type="InterPro" id="IPR011009">
    <property type="entry name" value="Kinase-like_dom_sf"/>
</dbReference>
<dbReference type="Proteomes" id="UP000017836">
    <property type="component" value="Unassembled WGS sequence"/>
</dbReference>
<proteinExistence type="inferred from homology"/>
<accession>U5CRV2</accession>
<dbReference type="EMBL" id="KI392493">
    <property type="protein sequence ID" value="ERN15956.1"/>
    <property type="molecule type" value="Genomic_DNA"/>
</dbReference>
<reference evidence="4" key="1">
    <citation type="journal article" date="2013" name="Science">
        <title>The Amborella genome and the evolution of flowering plants.</title>
        <authorList>
            <consortium name="Amborella Genome Project"/>
        </authorList>
    </citation>
    <scope>NUCLEOTIDE SEQUENCE [LARGE SCALE GENOMIC DNA]</scope>
</reference>
<dbReference type="InterPro" id="IPR004147">
    <property type="entry name" value="ABC1_dom"/>
</dbReference>